<feature type="signal peptide" evidence="2">
    <location>
        <begin position="1"/>
        <end position="21"/>
    </location>
</feature>
<organism evidence="4 5">
    <name type="scientific">Paxillus rubicundulus Ve08.2h10</name>
    <dbReference type="NCBI Taxonomy" id="930991"/>
    <lineage>
        <taxon>Eukaryota</taxon>
        <taxon>Fungi</taxon>
        <taxon>Dikarya</taxon>
        <taxon>Basidiomycota</taxon>
        <taxon>Agaricomycotina</taxon>
        <taxon>Agaricomycetes</taxon>
        <taxon>Agaricomycetidae</taxon>
        <taxon>Boletales</taxon>
        <taxon>Paxilineae</taxon>
        <taxon>Paxillaceae</taxon>
        <taxon>Paxillus</taxon>
    </lineage>
</organism>
<dbReference type="InParanoid" id="A0A0D0DFY1"/>
<sequence length="207" mass="22451">MIPSTFFAVAVAFSSFSAANAVALRRDSAVTDLTPTDTATYTPTPSYTPTTCYSATPYAEPTYYPSSSPTYEIPPTKTSYESYSEISPTVAKRATVTCDGYQLWQANLAYSAGNKVIFNGKLYTANQWTYNNSPGTNPGQWTVEGDCAQPVNNKANCNGVTAWQQSKAYTAGNQVVYVNHLWVANQWTQSNTPGDFSGTWRDAGVCA</sequence>
<feature type="domain" description="Chitin-binding type-3" evidence="3">
    <location>
        <begin position="160"/>
        <end position="203"/>
    </location>
</feature>
<evidence type="ECO:0000256" key="2">
    <source>
        <dbReference type="SAM" id="SignalP"/>
    </source>
</evidence>
<evidence type="ECO:0000313" key="4">
    <source>
        <dbReference type="EMBL" id="KIK80049.1"/>
    </source>
</evidence>
<keyword evidence="2" id="KW-0732">Signal</keyword>
<protein>
    <submittedName>
        <fullName evidence="4">Carbohydrate-binding module family 5 protein</fullName>
    </submittedName>
</protein>
<evidence type="ECO:0000256" key="1">
    <source>
        <dbReference type="ARBA" id="ARBA00022801"/>
    </source>
</evidence>
<feature type="domain" description="Chitin-binding type-3" evidence="3">
    <location>
        <begin position="101"/>
        <end position="144"/>
    </location>
</feature>
<dbReference type="InterPro" id="IPR003610">
    <property type="entry name" value="CBM5/12"/>
</dbReference>
<dbReference type="AlphaFoldDB" id="A0A0D0DFY1"/>
<dbReference type="Pfam" id="PF02839">
    <property type="entry name" value="CBM_5_12"/>
    <property type="match status" value="2"/>
</dbReference>
<dbReference type="InterPro" id="IPR036573">
    <property type="entry name" value="CBM_sf_5/12"/>
</dbReference>
<dbReference type="GO" id="GO:0030246">
    <property type="term" value="F:carbohydrate binding"/>
    <property type="evidence" value="ECO:0007669"/>
    <property type="project" value="InterPro"/>
</dbReference>
<proteinExistence type="predicted"/>
<dbReference type="HOGENOM" id="CLU_090394_0_0_1"/>
<dbReference type="SMART" id="SM00495">
    <property type="entry name" value="ChtBD3"/>
    <property type="match status" value="2"/>
</dbReference>
<dbReference type="SUPFAM" id="SSF51055">
    <property type="entry name" value="Carbohydrate binding domain"/>
    <property type="match status" value="2"/>
</dbReference>
<reference evidence="4 5" key="1">
    <citation type="submission" date="2014-04" db="EMBL/GenBank/DDBJ databases">
        <authorList>
            <consortium name="DOE Joint Genome Institute"/>
            <person name="Kuo A."/>
            <person name="Kohler A."/>
            <person name="Jargeat P."/>
            <person name="Nagy L.G."/>
            <person name="Floudas D."/>
            <person name="Copeland A."/>
            <person name="Barry K.W."/>
            <person name="Cichocki N."/>
            <person name="Veneault-Fourrey C."/>
            <person name="LaButti K."/>
            <person name="Lindquist E.A."/>
            <person name="Lipzen A."/>
            <person name="Lundell T."/>
            <person name="Morin E."/>
            <person name="Murat C."/>
            <person name="Sun H."/>
            <person name="Tunlid A."/>
            <person name="Henrissat B."/>
            <person name="Grigoriev I.V."/>
            <person name="Hibbett D.S."/>
            <person name="Martin F."/>
            <person name="Nordberg H.P."/>
            <person name="Cantor M.N."/>
            <person name="Hua S.X."/>
        </authorList>
    </citation>
    <scope>NUCLEOTIDE SEQUENCE [LARGE SCALE GENOMIC DNA]</scope>
    <source>
        <strain evidence="4 5">Ve08.2h10</strain>
    </source>
</reference>
<dbReference type="GO" id="GO:0005576">
    <property type="term" value="C:extracellular region"/>
    <property type="evidence" value="ECO:0007669"/>
    <property type="project" value="InterPro"/>
</dbReference>
<reference evidence="5" key="2">
    <citation type="submission" date="2015-01" db="EMBL/GenBank/DDBJ databases">
        <title>Evolutionary Origins and Diversification of the Mycorrhizal Mutualists.</title>
        <authorList>
            <consortium name="DOE Joint Genome Institute"/>
            <consortium name="Mycorrhizal Genomics Consortium"/>
            <person name="Kohler A."/>
            <person name="Kuo A."/>
            <person name="Nagy L.G."/>
            <person name="Floudas D."/>
            <person name="Copeland A."/>
            <person name="Barry K.W."/>
            <person name="Cichocki N."/>
            <person name="Veneault-Fourrey C."/>
            <person name="LaButti K."/>
            <person name="Lindquist E.A."/>
            <person name="Lipzen A."/>
            <person name="Lundell T."/>
            <person name="Morin E."/>
            <person name="Murat C."/>
            <person name="Riley R."/>
            <person name="Ohm R."/>
            <person name="Sun H."/>
            <person name="Tunlid A."/>
            <person name="Henrissat B."/>
            <person name="Grigoriev I.V."/>
            <person name="Hibbett D.S."/>
            <person name="Martin F."/>
        </authorList>
    </citation>
    <scope>NUCLEOTIDE SEQUENCE [LARGE SCALE GENOMIC DNA]</scope>
    <source>
        <strain evidence="5">Ve08.2h10</strain>
    </source>
</reference>
<evidence type="ECO:0000313" key="5">
    <source>
        <dbReference type="Proteomes" id="UP000054538"/>
    </source>
</evidence>
<dbReference type="Gene3D" id="2.10.10.20">
    <property type="entry name" value="Carbohydrate-binding module superfamily 5/12"/>
    <property type="match status" value="2"/>
</dbReference>
<dbReference type="GO" id="GO:0005975">
    <property type="term" value="P:carbohydrate metabolic process"/>
    <property type="evidence" value="ECO:0007669"/>
    <property type="project" value="InterPro"/>
</dbReference>
<accession>A0A0D0DFY1</accession>
<evidence type="ECO:0000259" key="3">
    <source>
        <dbReference type="SMART" id="SM00495"/>
    </source>
</evidence>
<keyword evidence="1" id="KW-0378">Hydrolase</keyword>
<feature type="chain" id="PRO_5002208981" evidence="2">
    <location>
        <begin position="22"/>
        <end position="207"/>
    </location>
</feature>
<dbReference type="GO" id="GO:0004553">
    <property type="term" value="F:hydrolase activity, hydrolyzing O-glycosyl compounds"/>
    <property type="evidence" value="ECO:0007669"/>
    <property type="project" value="InterPro"/>
</dbReference>
<dbReference type="CDD" id="cd12215">
    <property type="entry name" value="ChiC_BD"/>
    <property type="match status" value="2"/>
</dbReference>
<dbReference type="EMBL" id="KN826115">
    <property type="protein sequence ID" value="KIK80049.1"/>
    <property type="molecule type" value="Genomic_DNA"/>
</dbReference>
<dbReference type="OrthoDB" id="3012298at2759"/>
<name>A0A0D0DFY1_9AGAM</name>
<gene>
    <name evidence="4" type="ORF">PAXRUDRAFT_833769</name>
</gene>
<dbReference type="Proteomes" id="UP000054538">
    <property type="component" value="Unassembled WGS sequence"/>
</dbReference>
<keyword evidence="5" id="KW-1185">Reference proteome</keyword>